<dbReference type="AlphaFoldDB" id="A0A7F5RM98"/>
<feature type="region of interest" description="Disordered" evidence="1">
    <location>
        <begin position="1"/>
        <end position="20"/>
    </location>
</feature>
<name>A0A7F5RM98_AGRPL</name>
<evidence type="ECO:0000313" key="2">
    <source>
        <dbReference type="Proteomes" id="UP000192223"/>
    </source>
</evidence>
<proteinExistence type="predicted"/>
<dbReference type="Proteomes" id="UP000192223">
    <property type="component" value="Unplaced"/>
</dbReference>
<accession>A0A7F5RM98</accession>
<feature type="compositionally biased region" description="Low complexity" evidence="1">
    <location>
        <begin position="84"/>
        <end position="97"/>
    </location>
</feature>
<evidence type="ECO:0000256" key="1">
    <source>
        <dbReference type="SAM" id="MobiDB-lite"/>
    </source>
</evidence>
<feature type="compositionally biased region" description="Polar residues" evidence="1">
    <location>
        <begin position="1"/>
        <end position="11"/>
    </location>
</feature>
<organism evidence="2 3">
    <name type="scientific">Agrilus planipennis</name>
    <name type="common">Emerald ash borer</name>
    <name type="synonym">Agrilus marcopoli</name>
    <dbReference type="NCBI Taxonomy" id="224129"/>
    <lineage>
        <taxon>Eukaryota</taxon>
        <taxon>Metazoa</taxon>
        <taxon>Ecdysozoa</taxon>
        <taxon>Arthropoda</taxon>
        <taxon>Hexapoda</taxon>
        <taxon>Insecta</taxon>
        <taxon>Pterygota</taxon>
        <taxon>Neoptera</taxon>
        <taxon>Endopterygota</taxon>
        <taxon>Coleoptera</taxon>
        <taxon>Polyphaga</taxon>
        <taxon>Elateriformia</taxon>
        <taxon>Buprestoidea</taxon>
        <taxon>Buprestidae</taxon>
        <taxon>Agrilinae</taxon>
        <taxon>Agrilus</taxon>
    </lineage>
</organism>
<dbReference type="KEGG" id="apln:112906673"/>
<sequence>MSASQRHPNQNEIDKCLQDAGVSDDLSFQEKIEFYNAIKVSESFTKETSASYEVESDNNVENENEDNDFFFSVNTLRRNKNNRQKTPQTTTTNDTKQCYITEDTVDERQTKEKENEDPEWQPSTGSSRQNKNLKRKLANTSQLDNAKRKANDNSQKDINIFDCTSQHSSLTRIRTPLIYEKPFLYSKKLDRMNFSDRLKAIYNHHFFLTQKYKQALQKSRFFINWGTPVLPSHNFNGSINILGTSFNDDDEVNFLLSQNGTHVESDNDADEKKSDTSKSVSPSIGVQHANRIRMENGRRKNSSPISVRNLQSAETKIDSYEKGESRTENLSPDILKDCLFTSMSINREGSGNLTRSEVLFNNLVMDDQKKMKNKLEVDSMQTLTVLSDEENSDFVSDKNSNLIMRTDDDAFIVKETQKDVNTCLRRRIVPPNPMSKKKNVGPSKKAVSEKNQNKPSLKRSTRQTDEDQKIGTISQVIPEKNKEKCPICHQKFSAELIQGHAELCIESVESDDEIELDAFTGTIRCEICDKIFKFNTDYEIHVNQCIQMCK</sequence>
<feature type="compositionally biased region" description="Polar residues" evidence="1">
    <location>
        <begin position="121"/>
        <end position="130"/>
    </location>
</feature>
<keyword evidence="2" id="KW-1185">Reference proteome</keyword>
<feature type="compositionally biased region" description="Basic and acidic residues" evidence="1">
    <location>
        <begin position="315"/>
        <end position="327"/>
    </location>
</feature>
<evidence type="ECO:0000313" key="3">
    <source>
        <dbReference type="RefSeq" id="XP_025837061.1"/>
    </source>
</evidence>
<feature type="compositionally biased region" description="Polar residues" evidence="1">
    <location>
        <begin position="302"/>
        <end position="314"/>
    </location>
</feature>
<reference evidence="3" key="1">
    <citation type="submission" date="2025-08" db="UniProtKB">
        <authorList>
            <consortium name="RefSeq"/>
        </authorList>
    </citation>
    <scope>IDENTIFICATION</scope>
    <source>
        <tissue evidence="3">Entire body</tissue>
    </source>
</reference>
<protein>
    <submittedName>
        <fullName evidence="3">Uncharacterized protein LOC112906673 isoform X1</fullName>
    </submittedName>
</protein>
<dbReference type="RefSeq" id="XP_025837061.1">
    <property type="nucleotide sequence ID" value="XM_025981276.1"/>
</dbReference>
<feature type="region of interest" description="Disordered" evidence="1">
    <location>
        <begin position="261"/>
        <end position="328"/>
    </location>
</feature>
<dbReference type="OrthoDB" id="6774504at2759"/>
<dbReference type="InParanoid" id="A0A7F5RM98"/>
<gene>
    <name evidence="3" type="primary">LOC112906673</name>
</gene>
<feature type="region of interest" description="Disordered" evidence="1">
    <location>
        <begin position="426"/>
        <end position="472"/>
    </location>
</feature>
<dbReference type="GeneID" id="112906673"/>
<feature type="region of interest" description="Disordered" evidence="1">
    <location>
        <begin position="78"/>
        <end position="151"/>
    </location>
</feature>